<keyword evidence="4" id="KW-1001">Plastid inner membrane</keyword>
<proteinExistence type="inferred from homology"/>
<evidence type="ECO:0000256" key="5">
    <source>
        <dbReference type="ARBA" id="ARBA00022989"/>
    </source>
</evidence>
<accession>A0A383V473</accession>
<feature type="transmembrane region" description="Helical" evidence="7">
    <location>
        <begin position="139"/>
        <end position="160"/>
    </location>
</feature>
<evidence type="ECO:0000313" key="8">
    <source>
        <dbReference type="EMBL" id="SZX59881.1"/>
    </source>
</evidence>
<dbReference type="InterPro" id="IPR005691">
    <property type="entry name" value="Tic20"/>
</dbReference>
<dbReference type="PANTHER" id="PTHR33510:SF5">
    <property type="entry name" value="PROTEIN TIC 20-II, CHLOROPLASTIC"/>
    <property type="match status" value="1"/>
</dbReference>
<evidence type="ECO:0000256" key="4">
    <source>
        <dbReference type="ARBA" id="ARBA00022780"/>
    </source>
</evidence>
<name>A0A383V473_TETOB</name>
<evidence type="ECO:0000256" key="3">
    <source>
        <dbReference type="ARBA" id="ARBA00022692"/>
    </source>
</evidence>
<comment type="caution">
    <text evidence="7">Lacks conserved residue(s) required for the propagation of feature annotation.</text>
</comment>
<dbReference type="STRING" id="3088.A0A383V473"/>
<comment type="function">
    <text evidence="7">Involved in protein precursor import into chloroplasts.</text>
</comment>
<keyword evidence="7" id="KW-0934">Plastid</keyword>
<comment type="similarity">
    <text evidence="2 7">Belongs to the Tic20 family.</text>
</comment>
<keyword evidence="9" id="KW-1185">Reference proteome</keyword>
<evidence type="ECO:0000256" key="6">
    <source>
        <dbReference type="ARBA" id="ARBA00023136"/>
    </source>
</evidence>
<organism evidence="8 9">
    <name type="scientific">Tetradesmus obliquus</name>
    <name type="common">Green alga</name>
    <name type="synonym">Acutodesmus obliquus</name>
    <dbReference type="NCBI Taxonomy" id="3088"/>
    <lineage>
        <taxon>Eukaryota</taxon>
        <taxon>Viridiplantae</taxon>
        <taxon>Chlorophyta</taxon>
        <taxon>core chlorophytes</taxon>
        <taxon>Chlorophyceae</taxon>
        <taxon>CS clade</taxon>
        <taxon>Sphaeropleales</taxon>
        <taxon>Scenedesmaceae</taxon>
        <taxon>Tetradesmus</taxon>
    </lineage>
</organism>
<reference evidence="8 9" key="1">
    <citation type="submission" date="2016-10" db="EMBL/GenBank/DDBJ databases">
        <authorList>
            <person name="Cai Z."/>
        </authorList>
    </citation>
    <scope>NUCLEOTIDE SEQUENCE [LARGE SCALE GENOMIC DNA]</scope>
</reference>
<keyword evidence="3 7" id="KW-0812">Transmembrane</keyword>
<keyword evidence="7" id="KW-0150">Chloroplast</keyword>
<evidence type="ECO:0000256" key="7">
    <source>
        <dbReference type="RuleBase" id="RU367003"/>
    </source>
</evidence>
<dbReference type="PANTHER" id="PTHR33510">
    <property type="entry name" value="PROTEIN TIC 20-II, CHLOROPLASTIC"/>
    <property type="match status" value="1"/>
</dbReference>
<feature type="transmembrane region" description="Helical" evidence="7">
    <location>
        <begin position="101"/>
        <end position="119"/>
    </location>
</feature>
<sequence>MCPQQQQTGQRAVQAAAYQFKQGPDVPERAIAALPYLLPLLDALPYGRYVFLQFPFIARAMAPLAPVAYLYNSVPFLPFILFIGVYSFIVNNQSMGRFIRYNAMQAVLLDILLIIPSVLMSSVLRPPEGGVALQLYEQGLNTIFLFVAVSVAYGMGSCAVGQTPRLPLVADAASKQLGGDGPSGL</sequence>
<keyword evidence="5 7" id="KW-1133">Transmembrane helix</keyword>
<dbReference type="AlphaFoldDB" id="A0A383V473"/>
<feature type="transmembrane region" description="Helical" evidence="7">
    <location>
        <begin position="69"/>
        <end position="89"/>
    </location>
</feature>
<evidence type="ECO:0000256" key="1">
    <source>
        <dbReference type="ARBA" id="ARBA00004478"/>
    </source>
</evidence>
<comment type="subcellular location">
    <subcellularLocation>
        <location evidence="1">Plastid</location>
        <location evidence="1">Chloroplast inner membrane</location>
        <topology evidence="1">Multi-pass membrane protein</topology>
    </subcellularLocation>
    <subcellularLocation>
        <location evidence="7">Plastid</location>
        <location evidence="7">Chloroplast membrane</location>
        <topology evidence="7">Multi-pass membrane protein</topology>
    </subcellularLocation>
</comment>
<evidence type="ECO:0000256" key="2">
    <source>
        <dbReference type="ARBA" id="ARBA00009596"/>
    </source>
</evidence>
<dbReference type="Proteomes" id="UP000256970">
    <property type="component" value="Unassembled WGS sequence"/>
</dbReference>
<gene>
    <name evidence="8" type="ORF">BQ4739_LOCUS481</name>
</gene>
<evidence type="ECO:0000313" key="9">
    <source>
        <dbReference type="Proteomes" id="UP000256970"/>
    </source>
</evidence>
<dbReference type="Pfam" id="PF16166">
    <property type="entry name" value="TIC20"/>
    <property type="match status" value="1"/>
</dbReference>
<protein>
    <recommendedName>
        <fullName evidence="7">Protein TIC 20</fullName>
    </recommendedName>
</protein>
<dbReference type="EMBL" id="FNXT01000031">
    <property type="protein sequence ID" value="SZX59881.1"/>
    <property type="molecule type" value="Genomic_DNA"/>
</dbReference>
<dbReference type="GO" id="GO:0009706">
    <property type="term" value="C:chloroplast inner membrane"/>
    <property type="evidence" value="ECO:0007669"/>
    <property type="project" value="UniProtKB-SubCell"/>
</dbReference>
<keyword evidence="6 7" id="KW-0472">Membrane</keyword>